<feature type="signal peptide" evidence="3">
    <location>
        <begin position="1"/>
        <end position="21"/>
    </location>
</feature>
<evidence type="ECO:0000256" key="3">
    <source>
        <dbReference type="SAM" id="SignalP"/>
    </source>
</evidence>
<evidence type="ECO:0000256" key="2">
    <source>
        <dbReference type="ARBA" id="ARBA00023239"/>
    </source>
</evidence>
<keyword evidence="2 5" id="KW-0456">Lyase</keyword>
<evidence type="ECO:0000313" key="6">
    <source>
        <dbReference type="Proteomes" id="UP001652503"/>
    </source>
</evidence>
<dbReference type="InterPro" id="IPR008397">
    <property type="entry name" value="Alginate_lyase_dom"/>
</dbReference>
<dbReference type="Proteomes" id="UP001652503">
    <property type="component" value="Unassembled WGS sequence"/>
</dbReference>
<protein>
    <submittedName>
        <fullName evidence="5">Alginate lyase family protein</fullName>
    </submittedName>
</protein>
<evidence type="ECO:0000313" key="5">
    <source>
        <dbReference type="EMBL" id="MCV2866055.1"/>
    </source>
</evidence>
<proteinExistence type="predicted"/>
<dbReference type="SUPFAM" id="SSF48230">
    <property type="entry name" value="Chondroitin AC/alginate lyase"/>
    <property type="match status" value="1"/>
</dbReference>
<dbReference type="Pfam" id="PF05426">
    <property type="entry name" value="Alginate_lyase"/>
    <property type="match status" value="1"/>
</dbReference>
<dbReference type="RefSeq" id="WP_263722587.1">
    <property type="nucleotide sequence ID" value="NZ_JAOWLA010000015.1"/>
</dbReference>
<dbReference type="Gene3D" id="1.50.10.100">
    <property type="entry name" value="Chondroitin AC/alginate lyase"/>
    <property type="match status" value="1"/>
</dbReference>
<keyword evidence="6" id="KW-1185">Reference proteome</keyword>
<dbReference type="EMBL" id="JAOWLA010000015">
    <property type="protein sequence ID" value="MCV2866055.1"/>
    <property type="molecule type" value="Genomic_DNA"/>
</dbReference>
<name>A0ABT2Z4I5_9RHOB</name>
<gene>
    <name evidence="5" type="ORF">OE647_15130</name>
</gene>
<reference evidence="5 6" key="1">
    <citation type="submission" date="2022-10" db="EMBL/GenBank/DDBJ databases">
        <title>Defluviimonas sp. nov., isolated from ocean surface water.</title>
        <authorList>
            <person name="He W."/>
            <person name="Wang L."/>
            <person name="Zhang D.-F."/>
        </authorList>
    </citation>
    <scope>NUCLEOTIDE SEQUENCE [LARGE SCALE GENOMIC DNA]</scope>
    <source>
        <strain evidence="5 6">WL0075</strain>
    </source>
</reference>
<sequence length="362" mass="39194">MKTLRPLVLGLCLALPGAAMAQQVLNMDLRAAIADTNDFARYCAGGDIPADAQLEPVYALNATEEYGSDQATQDFAWAVMVLGGHALGGDGAARDRLEALLLTWANAEALVGTERVHDAVYALKRTLLPTIVSYSIIRADLPAASQTILDRWLGSLVEIAGTEFGGDVDQNNHRYLADSVLVAWGALTEDAGLLDKAEARLRLALTGQLREDGSWPLETRRGARALWYTRQSLSSLGFIIATLENSGRDVLADDGIRRGYETAMSFFLDGIDAPIIVTKYAAENYIPGPSEDYANQDMSFLQTRPHGRHYMAFLALADHLVIDPFLKTRIERLIGTLPAAAFPMIDEFSGGNASCFWGGGNA</sequence>
<feature type="chain" id="PRO_5046585673" evidence="3">
    <location>
        <begin position="22"/>
        <end position="362"/>
    </location>
</feature>
<evidence type="ECO:0000259" key="4">
    <source>
        <dbReference type="Pfam" id="PF05426"/>
    </source>
</evidence>
<feature type="domain" description="Alginate lyase" evidence="4">
    <location>
        <begin position="64"/>
        <end position="270"/>
    </location>
</feature>
<keyword evidence="1 3" id="KW-0732">Signal</keyword>
<comment type="caution">
    <text evidence="5">The sequence shown here is derived from an EMBL/GenBank/DDBJ whole genome shotgun (WGS) entry which is preliminary data.</text>
</comment>
<dbReference type="GO" id="GO:0016829">
    <property type="term" value="F:lyase activity"/>
    <property type="evidence" value="ECO:0007669"/>
    <property type="project" value="UniProtKB-KW"/>
</dbReference>
<accession>A0ABT2Z4I5</accession>
<dbReference type="InterPro" id="IPR008929">
    <property type="entry name" value="Chondroitin_lyas"/>
</dbReference>
<evidence type="ECO:0000256" key="1">
    <source>
        <dbReference type="ARBA" id="ARBA00022729"/>
    </source>
</evidence>
<organism evidence="5 6">
    <name type="scientific">Albidovulum sediminicola</name>
    <dbReference type="NCBI Taxonomy" id="2984331"/>
    <lineage>
        <taxon>Bacteria</taxon>
        <taxon>Pseudomonadati</taxon>
        <taxon>Pseudomonadota</taxon>
        <taxon>Alphaproteobacteria</taxon>
        <taxon>Rhodobacterales</taxon>
        <taxon>Paracoccaceae</taxon>
        <taxon>Albidovulum</taxon>
    </lineage>
</organism>